<dbReference type="EMBL" id="MFBD01000040">
    <property type="protein sequence ID" value="OGD88008.1"/>
    <property type="molecule type" value="Genomic_DNA"/>
</dbReference>
<feature type="region of interest" description="Disordered" evidence="1">
    <location>
        <begin position="1"/>
        <end position="34"/>
    </location>
</feature>
<protein>
    <submittedName>
        <fullName evidence="2">Uncharacterized protein</fullName>
    </submittedName>
</protein>
<evidence type="ECO:0000313" key="3">
    <source>
        <dbReference type="Proteomes" id="UP000177369"/>
    </source>
</evidence>
<accession>A0A1F5G823</accession>
<name>A0A1F5G823_9BACT</name>
<proteinExistence type="predicted"/>
<feature type="compositionally biased region" description="Basic and acidic residues" evidence="1">
    <location>
        <begin position="13"/>
        <end position="22"/>
    </location>
</feature>
<reference evidence="2 3" key="1">
    <citation type="journal article" date="2016" name="Nat. Commun.">
        <title>Thousands of microbial genomes shed light on interconnected biogeochemical processes in an aquifer system.</title>
        <authorList>
            <person name="Anantharaman K."/>
            <person name="Brown C.T."/>
            <person name="Hug L.A."/>
            <person name="Sharon I."/>
            <person name="Castelle C.J."/>
            <person name="Probst A.J."/>
            <person name="Thomas B.C."/>
            <person name="Singh A."/>
            <person name="Wilkins M.J."/>
            <person name="Karaoz U."/>
            <person name="Brodie E.L."/>
            <person name="Williams K.H."/>
            <person name="Hubbard S.S."/>
            <person name="Banfield J.F."/>
        </authorList>
    </citation>
    <scope>NUCLEOTIDE SEQUENCE [LARGE SCALE GENOMIC DNA]</scope>
</reference>
<sequence>MKVNVSIHVSGSGKERVVDNTSRETPSLGLKRSKGEKRQGLENWLVDIWWREHMFVPFMQGLQIHQNLMGARAAAFAGESVELDSVAMTADASEKLRVRAYQNAHGNHLHAEKLVRKELSEGLKVGLLKSISEDIIRSYIRDEVDLMGERAAYDLSSSTRAGLKALVYQSELQDLV</sequence>
<organism evidence="2 3">
    <name type="scientific">Candidatus Curtissbacteria bacterium RIFCSPHIGHO2_02_FULL_40_16b</name>
    <dbReference type="NCBI Taxonomy" id="1797714"/>
    <lineage>
        <taxon>Bacteria</taxon>
        <taxon>Candidatus Curtissiibacteriota</taxon>
    </lineage>
</organism>
<evidence type="ECO:0000313" key="2">
    <source>
        <dbReference type="EMBL" id="OGD88008.1"/>
    </source>
</evidence>
<dbReference type="STRING" id="1797714.A3D04_03025"/>
<gene>
    <name evidence="2" type="ORF">A3D04_03025</name>
</gene>
<evidence type="ECO:0000256" key="1">
    <source>
        <dbReference type="SAM" id="MobiDB-lite"/>
    </source>
</evidence>
<comment type="caution">
    <text evidence="2">The sequence shown here is derived from an EMBL/GenBank/DDBJ whole genome shotgun (WGS) entry which is preliminary data.</text>
</comment>
<dbReference type="AlphaFoldDB" id="A0A1F5G823"/>
<dbReference type="Proteomes" id="UP000177369">
    <property type="component" value="Unassembled WGS sequence"/>
</dbReference>